<proteinExistence type="predicted"/>
<reference evidence="1" key="2">
    <citation type="submission" date="2025-09" db="UniProtKB">
        <authorList>
            <consortium name="EnsemblPlants"/>
        </authorList>
    </citation>
    <scope>IDENTIFICATION</scope>
</reference>
<organism evidence="1 2">
    <name type="scientific">Avena sativa</name>
    <name type="common">Oat</name>
    <dbReference type="NCBI Taxonomy" id="4498"/>
    <lineage>
        <taxon>Eukaryota</taxon>
        <taxon>Viridiplantae</taxon>
        <taxon>Streptophyta</taxon>
        <taxon>Embryophyta</taxon>
        <taxon>Tracheophyta</taxon>
        <taxon>Spermatophyta</taxon>
        <taxon>Magnoliopsida</taxon>
        <taxon>Liliopsida</taxon>
        <taxon>Poales</taxon>
        <taxon>Poaceae</taxon>
        <taxon>BOP clade</taxon>
        <taxon>Pooideae</taxon>
        <taxon>Poodae</taxon>
        <taxon>Poeae</taxon>
        <taxon>Poeae Chloroplast Group 1 (Aveneae type)</taxon>
        <taxon>Aveninae</taxon>
        <taxon>Avena</taxon>
    </lineage>
</organism>
<protein>
    <submittedName>
        <fullName evidence="1">Uncharacterized protein</fullName>
    </submittedName>
</protein>
<sequence length="300" mass="32744">MSFCSSKFEKEGGGGGGDRSKSGLEIIVFGAYHFFSSTFWIQGGLRFKPRVPTKKASKAVPKMESGKESDFGTIDKDLLMKLRTPQSMRALEGRSNAGNNEACVQVAFGPADPSIARSFHTPQSSPSVKEEKDVHLFSKSMLSDVTTSAAKLPKQCAEPQDFTHTDYSYPPITIPPRRHYSGDPDGFSEFSSSRAQDGEITAAQELGLMDTDEMTSEPQLFLVQFPSSLPLPRQVEADMDTSEDVETERTKSKELIRGCKLKDLPGGLMGKVLVYKSGKVKMRLGEALFDVSAGLDCAFA</sequence>
<keyword evidence="2" id="KW-1185">Reference proteome</keyword>
<dbReference type="EnsemblPlants" id="AVESA.00010b.r2.4DG0741140.1">
    <property type="protein sequence ID" value="AVESA.00010b.r2.4DG0741140.1.CDS"/>
    <property type="gene ID" value="AVESA.00010b.r2.4DG0741140"/>
</dbReference>
<name>A0ACD5X4X3_AVESA</name>
<reference evidence="1" key="1">
    <citation type="submission" date="2021-05" db="EMBL/GenBank/DDBJ databases">
        <authorList>
            <person name="Scholz U."/>
            <person name="Mascher M."/>
            <person name="Fiebig A."/>
        </authorList>
    </citation>
    <scope>NUCLEOTIDE SEQUENCE [LARGE SCALE GENOMIC DNA]</scope>
</reference>
<evidence type="ECO:0000313" key="2">
    <source>
        <dbReference type="Proteomes" id="UP001732700"/>
    </source>
</evidence>
<evidence type="ECO:0000313" key="1">
    <source>
        <dbReference type="EnsemblPlants" id="AVESA.00010b.r2.4DG0741140.1.CDS"/>
    </source>
</evidence>
<dbReference type="Proteomes" id="UP001732700">
    <property type="component" value="Chromosome 4D"/>
</dbReference>
<accession>A0ACD5X4X3</accession>